<evidence type="ECO:0000256" key="2">
    <source>
        <dbReference type="ARBA" id="ARBA00022801"/>
    </source>
</evidence>
<dbReference type="GO" id="GO:0006753">
    <property type="term" value="P:nucleoside phosphate metabolic process"/>
    <property type="evidence" value="ECO:0007669"/>
    <property type="project" value="TreeGrafter"/>
</dbReference>
<dbReference type="GO" id="GO:0016787">
    <property type="term" value="F:hydrolase activity"/>
    <property type="evidence" value="ECO:0007669"/>
    <property type="project" value="UniProtKB-KW"/>
</dbReference>
<name>L7VER1_MYCL1</name>
<keyword evidence="6" id="KW-1185">Reference proteome</keyword>
<feature type="region of interest" description="Disordered" evidence="3">
    <location>
        <begin position="1"/>
        <end position="31"/>
    </location>
</feature>
<dbReference type="Pfam" id="PF00293">
    <property type="entry name" value="NUDIX"/>
    <property type="match status" value="1"/>
</dbReference>
<dbReference type="HOGENOM" id="CLU_062658_5_2_11"/>
<evidence type="ECO:0000256" key="3">
    <source>
        <dbReference type="SAM" id="MobiDB-lite"/>
    </source>
</evidence>
<keyword evidence="2 5" id="KW-0378">Hydrolase</keyword>
<organism evidence="5 6">
    <name type="scientific">Mycobacterium liflandii (strain 128FXT)</name>
    <dbReference type="NCBI Taxonomy" id="459424"/>
    <lineage>
        <taxon>Bacteria</taxon>
        <taxon>Bacillati</taxon>
        <taxon>Actinomycetota</taxon>
        <taxon>Actinomycetes</taxon>
        <taxon>Mycobacteriales</taxon>
        <taxon>Mycobacteriaceae</taxon>
        <taxon>Mycobacterium</taxon>
        <taxon>Mycobacterium ulcerans group</taxon>
    </lineage>
</organism>
<dbReference type="Proteomes" id="UP000011157">
    <property type="component" value="Chromosome"/>
</dbReference>
<dbReference type="PATRIC" id="fig|459424.11.peg.4416"/>
<dbReference type="PANTHER" id="PTHR11839">
    <property type="entry name" value="UDP/ADP-SUGAR PYROPHOSPHATASE"/>
    <property type="match status" value="1"/>
</dbReference>
<dbReference type="Gene3D" id="3.90.79.10">
    <property type="entry name" value="Nucleoside Triphosphate Pyrophosphohydrolase"/>
    <property type="match status" value="1"/>
</dbReference>
<comment type="cofactor">
    <cofactor evidence="1">
        <name>Mg(2+)</name>
        <dbReference type="ChEBI" id="CHEBI:18420"/>
    </cofactor>
</comment>
<dbReference type="GO" id="GO:0019693">
    <property type="term" value="P:ribose phosphate metabolic process"/>
    <property type="evidence" value="ECO:0007669"/>
    <property type="project" value="TreeGrafter"/>
</dbReference>
<dbReference type="CDD" id="cd24161">
    <property type="entry name" value="NUDIX_ADPRase_Ndx2"/>
    <property type="match status" value="1"/>
</dbReference>
<dbReference type="PANTHER" id="PTHR11839:SF18">
    <property type="entry name" value="NUDIX HYDROLASE DOMAIN-CONTAINING PROTEIN"/>
    <property type="match status" value="1"/>
</dbReference>
<evidence type="ECO:0000313" key="6">
    <source>
        <dbReference type="Proteomes" id="UP000011157"/>
    </source>
</evidence>
<dbReference type="EMBL" id="CP003899">
    <property type="protein sequence ID" value="AGC63869.1"/>
    <property type="molecule type" value="Genomic_DNA"/>
</dbReference>
<sequence length="239" mass="26589">MRTVQISTSPHGLRNRNRRRETGATGLPAPPDRRQWCVLDPAWGPPDAVAGATSVGSDTGCVPFIEPVASREIYRNRWMVLREDDIRRPDGSPGIYGVVDKPAYALVIAHDGNRFRLVEQFRYPVGARRWEFPQGTAPDLSDVEPAELAARELREETGLRAASFVSLGQLDTAPGLTSQRGWVFLATGITEGESEREHEEQDMRSAWFARDEVEQMIRTGGIVDSQSIAAYGMFLLHRG</sequence>
<dbReference type="GO" id="GO:0005829">
    <property type="term" value="C:cytosol"/>
    <property type="evidence" value="ECO:0007669"/>
    <property type="project" value="TreeGrafter"/>
</dbReference>
<dbReference type="PROSITE" id="PS51462">
    <property type="entry name" value="NUDIX"/>
    <property type="match status" value="1"/>
</dbReference>
<reference evidence="5 6" key="1">
    <citation type="journal article" date="2013" name="J. Bacteriol.">
        <title>Complete Genome Sequence of the Frog Pathogen Mycobacterium ulcerans Ecovar Liflandii.</title>
        <authorList>
            <person name="Tobias N.J."/>
            <person name="Doig K.D."/>
            <person name="Medema M.H."/>
            <person name="Chen H."/>
            <person name="Haring V."/>
            <person name="Moore R."/>
            <person name="Seemann T."/>
            <person name="Stinear T.P."/>
        </authorList>
    </citation>
    <scope>NUCLEOTIDE SEQUENCE [LARGE SCALE GENOMIC DNA]</scope>
    <source>
        <strain evidence="5 6">128FXT</strain>
    </source>
</reference>
<dbReference type="InterPro" id="IPR015797">
    <property type="entry name" value="NUDIX_hydrolase-like_dom_sf"/>
</dbReference>
<feature type="domain" description="Nudix hydrolase" evidence="4">
    <location>
        <begin position="99"/>
        <end position="230"/>
    </location>
</feature>
<dbReference type="InterPro" id="IPR000086">
    <property type="entry name" value="NUDIX_hydrolase_dom"/>
</dbReference>
<dbReference type="SUPFAM" id="SSF55811">
    <property type="entry name" value="Nudix"/>
    <property type="match status" value="1"/>
</dbReference>
<dbReference type="KEGG" id="mli:MULP_04290"/>
<dbReference type="AlphaFoldDB" id="L7VER1"/>
<evidence type="ECO:0000313" key="5">
    <source>
        <dbReference type="EMBL" id="AGC63869.1"/>
    </source>
</evidence>
<accession>L7VER1</accession>
<evidence type="ECO:0000256" key="1">
    <source>
        <dbReference type="ARBA" id="ARBA00001946"/>
    </source>
</evidence>
<gene>
    <name evidence="5" type="ordered locus">MULP_04290</name>
</gene>
<feature type="compositionally biased region" description="Polar residues" evidence="3">
    <location>
        <begin position="1"/>
        <end position="10"/>
    </location>
</feature>
<evidence type="ECO:0000259" key="4">
    <source>
        <dbReference type="PROSITE" id="PS51462"/>
    </source>
</evidence>
<protein>
    <submittedName>
        <fullName evidence="5">NUDIX hydrolase</fullName>
    </submittedName>
</protein>
<proteinExistence type="predicted"/>